<accession>A0A653DFZ8</accession>
<organism evidence="2 3">
    <name type="scientific">Callosobruchus maculatus</name>
    <name type="common">Southern cowpea weevil</name>
    <name type="synonym">Pulse bruchid</name>
    <dbReference type="NCBI Taxonomy" id="64391"/>
    <lineage>
        <taxon>Eukaryota</taxon>
        <taxon>Metazoa</taxon>
        <taxon>Ecdysozoa</taxon>
        <taxon>Arthropoda</taxon>
        <taxon>Hexapoda</taxon>
        <taxon>Insecta</taxon>
        <taxon>Pterygota</taxon>
        <taxon>Neoptera</taxon>
        <taxon>Endopterygota</taxon>
        <taxon>Coleoptera</taxon>
        <taxon>Polyphaga</taxon>
        <taxon>Cucujiformia</taxon>
        <taxon>Chrysomeloidea</taxon>
        <taxon>Chrysomelidae</taxon>
        <taxon>Bruchinae</taxon>
        <taxon>Bruchini</taxon>
        <taxon>Callosobruchus</taxon>
    </lineage>
</organism>
<dbReference type="AlphaFoldDB" id="A0A653DFZ8"/>
<keyword evidence="1" id="KW-0732">Signal</keyword>
<protein>
    <recommendedName>
        <fullName evidence="4">Invertebrate defensins family profile domain-containing protein</fullName>
    </recommendedName>
</protein>
<dbReference type="Proteomes" id="UP000410492">
    <property type="component" value="Unassembled WGS sequence"/>
</dbReference>
<feature type="chain" id="PRO_5024839382" description="Invertebrate defensins family profile domain-containing protein" evidence="1">
    <location>
        <begin position="26"/>
        <end position="73"/>
    </location>
</feature>
<feature type="signal peptide" evidence="1">
    <location>
        <begin position="1"/>
        <end position="25"/>
    </location>
</feature>
<dbReference type="EMBL" id="CAACVG010011908">
    <property type="protein sequence ID" value="VEN59121.1"/>
    <property type="molecule type" value="Genomic_DNA"/>
</dbReference>
<evidence type="ECO:0008006" key="4">
    <source>
        <dbReference type="Google" id="ProtNLM"/>
    </source>
</evidence>
<reference evidence="2 3" key="1">
    <citation type="submission" date="2019-01" db="EMBL/GenBank/DDBJ databases">
        <authorList>
            <person name="Sayadi A."/>
        </authorList>
    </citation>
    <scope>NUCLEOTIDE SEQUENCE [LARGE SCALE GENOMIC DNA]</scope>
</reference>
<evidence type="ECO:0000313" key="3">
    <source>
        <dbReference type="Proteomes" id="UP000410492"/>
    </source>
</evidence>
<proteinExistence type="predicted"/>
<keyword evidence="3" id="KW-1185">Reference proteome</keyword>
<evidence type="ECO:0000256" key="1">
    <source>
        <dbReference type="SAM" id="SignalP"/>
    </source>
</evidence>
<name>A0A653DFZ8_CALMS</name>
<sequence length="73" mass="8028">MVSKAFLFGMLVVLFTIVAVSEVQACEKLAGSFRTAKVCEAECKRFCRKFGCAPAPYKMCLGKRCRCAPKNAI</sequence>
<evidence type="ECO:0000313" key="2">
    <source>
        <dbReference type="EMBL" id="VEN59121.1"/>
    </source>
</evidence>
<gene>
    <name evidence="2" type="ORF">CALMAC_LOCUS17266</name>
</gene>